<feature type="region of interest" description="Disordered" evidence="1">
    <location>
        <begin position="82"/>
        <end position="110"/>
    </location>
</feature>
<evidence type="ECO:0000313" key="2">
    <source>
        <dbReference type="EMBL" id="SFV64079.1"/>
    </source>
</evidence>
<organism evidence="2">
    <name type="scientific">hydrothermal vent metagenome</name>
    <dbReference type="NCBI Taxonomy" id="652676"/>
    <lineage>
        <taxon>unclassified sequences</taxon>
        <taxon>metagenomes</taxon>
        <taxon>ecological metagenomes</taxon>
    </lineage>
</organism>
<accession>A0A1W1CE62</accession>
<sequence length="262" mass="29759">MDEVQSVGEIGPENTYDLFFVDDASCTGSVKEFIDSRKTGRTVFLSYDDAAVPGFDITLKKPFLPSQILVLMESVDIVREPEKETKEPVIFPPEEETLSAEETEDSVPTETLSAPVFPLTEEPSVLKENLLEIEQESSRILDRREIEKIKDLLDMDEEEMPSFEEEVAEEILEQRKVDAITAQLISEGLEIVDEKEIVEALHSDSKSKKKKKREDTGPFNPKEFEVLQKQFLKALFKLKPKKIKKLLKGKNVKITLKLKGGN</sequence>
<evidence type="ECO:0000256" key="1">
    <source>
        <dbReference type="SAM" id="MobiDB-lite"/>
    </source>
</evidence>
<reference evidence="2" key="1">
    <citation type="submission" date="2016-10" db="EMBL/GenBank/DDBJ databases">
        <authorList>
            <person name="de Groot N.N."/>
        </authorList>
    </citation>
    <scope>NUCLEOTIDE SEQUENCE</scope>
</reference>
<protein>
    <submittedName>
        <fullName evidence="2">Highly acidic protein</fullName>
    </submittedName>
</protein>
<feature type="compositionally biased region" description="Acidic residues" evidence="1">
    <location>
        <begin position="93"/>
        <end position="107"/>
    </location>
</feature>
<name>A0A1W1CE62_9ZZZZ</name>
<gene>
    <name evidence="2" type="ORF">MNB_SV-10-614</name>
</gene>
<dbReference type="EMBL" id="FPHL01000035">
    <property type="protein sequence ID" value="SFV64079.1"/>
    <property type="molecule type" value="Genomic_DNA"/>
</dbReference>
<dbReference type="AlphaFoldDB" id="A0A1W1CE62"/>
<proteinExistence type="predicted"/>